<evidence type="ECO:0000256" key="4">
    <source>
        <dbReference type="ARBA" id="ARBA00022833"/>
    </source>
</evidence>
<dbReference type="InterPro" id="IPR053138">
    <property type="entry name" value="N-alpha-Ac-DABA_deacetylase"/>
</dbReference>
<keyword evidence="6" id="KW-0732">Signal</keyword>
<feature type="compositionally biased region" description="Low complexity" evidence="5">
    <location>
        <begin position="462"/>
        <end position="471"/>
    </location>
</feature>
<dbReference type="Pfam" id="PF24827">
    <property type="entry name" value="AstE_AspA_cat"/>
    <property type="match status" value="1"/>
</dbReference>
<dbReference type="SUPFAM" id="SSF53187">
    <property type="entry name" value="Zn-dependent exopeptidases"/>
    <property type="match status" value="1"/>
</dbReference>
<evidence type="ECO:0000256" key="1">
    <source>
        <dbReference type="ARBA" id="ARBA00001947"/>
    </source>
</evidence>
<keyword evidence="3" id="KW-0378">Hydrolase</keyword>
<dbReference type="EMBL" id="JALNMH010000004">
    <property type="protein sequence ID" value="MCK7593343.1"/>
    <property type="molecule type" value="Genomic_DNA"/>
</dbReference>
<dbReference type="Gene3D" id="3.40.630.10">
    <property type="entry name" value="Zn peptidases"/>
    <property type="match status" value="1"/>
</dbReference>
<dbReference type="InterPro" id="IPR055438">
    <property type="entry name" value="AstE_AspA_cat"/>
</dbReference>
<comment type="caution">
    <text evidence="8">The sequence shown here is derived from an EMBL/GenBank/DDBJ whole genome shotgun (WGS) entry which is preliminary data.</text>
</comment>
<feature type="region of interest" description="Disordered" evidence="5">
    <location>
        <begin position="462"/>
        <end position="492"/>
    </location>
</feature>
<evidence type="ECO:0000256" key="2">
    <source>
        <dbReference type="ARBA" id="ARBA00022723"/>
    </source>
</evidence>
<protein>
    <submittedName>
        <fullName evidence="8">Succinylglutamate desuccinylase/aspartoacylase family protein</fullName>
    </submittedName>
</protein>
<name>A0ABT0GFN5_9GAMM</name>
<evidence type="ECO:0000256" key="3">
    <source>
        <dbReference type="ARBA" id="ARBA00022801"/>
    </source>
</evidence>
<evidence type="ECO:0000313" key="9">
    <source>
        <dbReference type="Proteomes" id="UP001431449"/>
    </source>
</evidence>
<dbReference type="CDD" id="cd06251">
    <property type="entry name" value="M14_ASTE_ASPA-like"/>
    <property type="match status" value="1"/>
</dbReference>
<evidence type="ECO:0000256" key="6">
    <source>
        <dbReference type="SAM" id="SignalP"/>
    </source>
</evidence>
<dbReference type="PANTHER" id="PTHR37326:SF2">
    <property type="entry name" value="SUCCINYLGLUTAMATE DESUCCINYLASE_ASPARTOACYLASE FAMILY PROTEIN"/>
    <property type="match status" value="1"/>
</dbReference>
<dbReference type="PANTHER" id="PTHR37326">
    <property type="entry name" value="BLL3975 PROTEIN"/>
    <property type="match status" value="1"/>
</dbReference>
<feature type="signal peptide" evidence="6">
    <location>
        <begin position="1"/>
        <end position="21"/>
    </location>
</feature>
<proteinExistence type="predicted"/>
<keyword evidence="9" id="KW-1185">Reference proteome</keyword>
<feature type="chain" id="PRO_5046820995" evidence="6">
    <location>
        <begin position="22"/>
        <end position="492"/>
    </location>
</feature>
<gene>
    <name evidence="8" type="ORF">M0G41_06640</name>
</gene>
<organism evidence="8 9">
    <name type="scientific">Pseudomarimonas salicorniae</name>
    <dbReference type="NCBI Taxonomy" id="2933270"/>
    <lineage>
        <taxon>Bacteria</taxon>
        <taxon>Pseudomonadati</taxon>
        <taxon>Pseudomonadota</taxon>
        <taxon>Gammaproteobacteria</taxon>
        <taxon>Lysobacterales</taxon>
        <taxon>Lysobacteraceae</taxon>
        <taxon>Pseudomarimonas</taxon>
    </lineage>
</organism>
<keyword evidence="2" id="KW-0479">Metal-binding</keyword>
<dbReference type="Proteomes" id="UP001431449">
    <property type="component" value="Unassembled WGS sequence"/>
</dbReference>
<feature type="region of interest" description="Disordered" evidence="5">
    <location>
        <begin position="25"/>
        <end position="65"/>
    </location>
</feature>
<evidence type="ECO:0000313" key="8">
    <source>
        <dbReference type="EMBL" id="MCK7593343.1"/>
    </source>
</evidence>
<sequence length="492" mass="51916">MSAASRAALFLLALLATMALAAQDFPSEAPQPPPDRSEPAAPATEAVGEAVAIPVRRPPSETLPLAPRTAAEVLPLEVGAADEAGPPAEEAAVAGEELQAPGTAETDLAETPTDGAAELSAALVAGPPVLIPEGDPASPQFIGPPLVPPFKLLDESVAPGSARTLFWNAGQSFAGGDTVAPVNVVHGTRPGPVLCLTAAVHGDEINGVEIVRRVLNDLNPDRLSGTVIAVPIINLFGFARSSRYLPDRRDLNRFFPGSQFGSVASRIAFSFFHNIAKRCEALVDFHTGSFDRDNLPQVRADLRLPEVLRFSRGFGALPVLHSNGSRGMLRVAATQAGIPAATFEVGAPGIIQVDQVNTAVEAIDSLMHHLGMVPDEPRDQEPQAIFYDSKWVRANAGGLLIANVRLGQRVQRDQRLGVIVDPVRNTEREILSPLYGRVIGMARNQVVLPGFAAFHIGEETSAEQASDAAAAGRIDDEVEEDPDPAAGREPDM</sequence>
<dbReference type="RefSeq" id="WP_248206739.1">
    <property type="nucleotide sequence ID" value="NZ_JALNMH010000004.1"/>
</dbReference>
<keyword evidence="4" id="KW-0862">Zinc</keyword>
<comment type="cofactor">
    <cofactor evidence="1">
        <name>Zn(2+)</name>
        <dbReference type="ChEBI" id="CHEBI:29105"/>
    </cofactor>
</comment>
<accession>A0ABT0GFN5</accession>
<feature type="domain" description="Succinylglutamate desuccinylase/Aspartoacylase catalytic" evidence="7">
    <location>
        <begin position="190"/>
        <end position="370"/>
    </location>
</feature>
<reference evidence="8" key="1">
    <citation type="submission" date="2022-04" db="EMBL/GenBank/DDBJ databases">
        <title>Lysobacter sp. CAU 1642 isolated from sea sand.</title>
        <authorList>
            <person name="Kim W."/>
        </authorList>
    </citation>
    <scope>NUCLEOTIDE SEQUENCE</scope>
    <source>
        <strain evidence="8">CAU 1642</strain>
    </source>
</reference>
<evidence type="ECO:0000259" key="7">
    <source>
        <dbReference type="Pfam" id="PF24827"/>
    </source>
</evidence>
<evidence type="ECO:0000256" key="5">
    <source>
        <dbReference type="SAM" id="MobiDB-lite"/>
    </source>
</evidence>